<accession>V6IZ00</accession>
<dbReference type="Proteomes" id="UP000018296">
    <property type="component" value="Unassembled WGS sequence"/>
</dbReference>
<dbReference type="PATRIC" id="fig|1395513.3.peg.1588"/>
<evidence type="ECO:0000313" key="2">
    <source>
        <dbReference type="Proteomes" id="UP000018296"/>
    </source>
</evidence>
<evidence type="ECO:0008006" key="3">
    <source>
        <dbReference type="Google" id="ProtNLM"/>
    </source>
</evidence>
<organism evidence="1 2">
    <name type="scientific">Sporolactobacillus laevolacticus DSM 442</name>
    <dbReference type="NCBI Taxonomy" id="1395513"/>
    <lineage>
        <taxon>Bacteria</taxon>
        <taxon>Bacillati</taxon>
        <taxon>Bacillota</taxon>
        <taxon>Bacilli</taxon>
        <taxon>Bacillales</taxon>
        <taxon>Sporolactobacillaceae</taxon>
        <taxon>Sporolactobacillus</taxon>
    </lineage>
</organism>
<evidence type="ECO:0000313" key="1">
    <source>
        <dbReference type="EMBL" id="EST12031.1"/>
    </source>
</evidence>
<dbReference type="RefSeq" id="WP_023509836.1">
    <property type="nucleotide sequence ID" value="NZ_AWTC01000006.1"/>
</dbReference>
<dbReference type="OrthoDB" id="2991278at2"/>
<comment type="caution">
    <text evidence="1">The sequence shown here is derived from an EMBL/GenBank/DDBJ whole genome shotgun (WGS) entry which is preliminary data.</text>
</comment>
<dbReference type="InterPro" id="IPR025004">
    <property type="entry name" value="SenN/SenS"/>
</dbReference>
<protein>
    <recommendedName>
        <fullName evidence="3">FbpB family small basic protein</fullName>
    </recommendedName>
</protein>
<sequence length="41" mass="4919">MKKTLTFTQLIKNNKDEILNDHDQLKRIELKIDARHVKNSK</sequence>
<gene>
    <name evidence="1" type="ORF">P343_07830</name>
</gene>
<keyword evidence="2" id="KW-1185">Reference proteome</keyword>
<reference evidence="1 2" key="1">
    <citation type="journal article" date="2013" name="Genome Announc.">
        <title>Genome Sequence of Sporolactobacillus laevolacticus DSM442, an Efficient Polymer-Grade D-Lactate Producer from Agricultural Waste Cottonseed as a Nitrogen Source.</title>
        <authorList>
            <person name="Wang H."/>
            <person name="Wang L."/>
            <person name="Ju J."/>
            <person name="Yu B."/>
            <person name="Ma Y."/>
        </authorList>
    </citation>
    <scope>NUCLEOTIDE SEQUENCE [LARGE SCALE GENOMIC DNA]</scope>
    <source>
        <strain evidence="1 2">DSM 442</strain>
    </source>
</reference>
<dbReference type="EMBL" id="AWTC01000006">
    <property type="protein sequence ID" value="EST12031.1"/>
    <property type="molecule type" value="Genomic_DNA"/>
</dbReference>
<proteinExistence type="predicted"/>
<name>V6IZ00_9BACL</name>
<dbReference type="AlphaFoldDB" id="V6IZ00"/>
<dbReference type="Pfam" id="PF13040">
    <property type="entry name" value="Fur_reg_FbpB"/>
    <property type="match status" value="1"/>
</dbReference>